<dbReference type="SUPFAM" id="SSF48239">
    <property type="entry name" value="Terpenoid cyclases/Protein prenyltransferases"/>
    <property type="match status" value="2"/>
</dbReference>
<dbReference type="RefSeq" id="WP_224191018.1">
    <property type="nucleotide sequence ID" value="NZ_JAIRAU010000005.1"/>
</dbReference>
<dbReference type="Proteomes" id="UP001139031">
    <property type="component" value="Unassembled WGS sequence"/>
</dbReference>
<gene>
    <name evidence="2" type="ORF">K7C98_08200</name>
</gene>
<dbReference type="Pfam" id="PF13243">
    <property type="entry name" value="SQHop_cyclase_C"/>
    <property type="match status" value="1"/>
</dbReference>
<evidence type="ECO:0000313" key="2">
    <source>
        <dbReference type="EMBL" id="MBZ5709240.1"/>
    </source>
</evidence>
<protein>
    <recommendedName>
        <fullName evidence="1">Squalene cyclase C-terminal domain-containing protein</fullName>
    </recommendedName>
</protein>
<evidence type="ECO:0000313" key="3">
    <source>
        <dbReference type="Proteomes" id="UP001139031"/>
    </source>
</evidence>
<organism evidence="2 3">
    <name type="scientific">Nannocystis pusilla</name>
    <dbReference type="NCBI Taxonomy" id="889268"/>
    <lineage>
        <taxon>Bacteria</taxon>
        <taxon>Pseudomonadati</taxon>
        <taxon>Myxococcota</taxon>
        <taxon>Polyangia</taxon>
        <taxon>Nannocystales</taxon>
        <taxon>Nannocystaceae</taxon>
        <taxon>Nannocystis</taxon>
    </lineage>
</organism>
<dbReference type="InterPro" id="IPR008930">
    <property type="entry name" value="Terpenoid_cyclase/PrenylTrfase"/>
</dbReference>
<keyword evidence="3" id="KW-1185">Reference proteome</keyword>
<comment type="caution">
    <text evidence="2">The sequence shown here is derived from an EMBL/GenBank/DDBJ whole genome shotgun (WGS) entry which is preliminary data.</text>
</comment>
<proteinExistence type="predicted"/>
<dbReference type="InterPro" id="IPR032696">
    <property type="entry name" value="SQ_cyclase_C"/>
</dbReference>
<accession>A0ABS7TM04</accession>
<reference evidence="2" key="1">
    <citation type="submission" date="2021-08" db="EMBL/GenBank/DDBJ databases">
        <authorList>
            <person name="Stevens D.C."/>
        </authorList>
    </citation>
    <scope>NUCLEOTIDE SEQUENCE</scope>
    <source>
        <strain evidence="2">DSM 53165</strain>
    </source>
</reference>
<sequence>MHPLGERVSACVDLAVEHCIALQRPDGSWEVAPDGRIFETALAGYALAHTPGRLDRAAVARARAWVESAAPQDHHPVSFLLEDTLRRILVGAGGVVDLTAPELDAPVLASRTMLLHTLALHAGLEVRARRSEEELREVVAREYERCTQAKHKQWSKVELIALHILLQARAGRQTAVEAAGFDLVHVQAPRSGFFFNPISTALAYIALCIAGPTSDPWFVLRSQLLEHQQADGSWRFCTSDVWDTSLLVRAFAGHPTFVETALQPALDFLQATQNVDGGWPFRSGVESDNDTTGAVMLALRGTLQGERTRDRALAYLARVQMDNGLWRTWQFRDDPPVEDVVAHVLSALDAYRGRHRIAVTAARRWLAAEVERRGVWSASWYRGEPYAVAEIGRALGPDHPLARRGVDALAARQNDDGGWSPEDGGPSTASATGLALQALVDRHPARVDRALQYLVDTQRADGTWPGTPDMFGPRPLLSHFTTHTQAFVVGGIMAVLRRNWPWQPRVAAVPEGAA</sequence>
<evidence type="ECO:0000259" key="1">
    <source>
        <dbReference type="Pfam" id="PF13243"/>
    </source>
</evidence>
<dbReference type="Gene3D" id="1.50.10.20">
    <property type="match status" value="2"/>
</dbReference>
<feature type="domain" description="Squalene cyclase C-terminal" evidence="1">
    <location>
        <begin position="334"/>
        <end position="465"/>
    </location>
</feature>
<name>A0ABS7TM04_9BACT</name>
<dbReference type="EMBL" id="JAIRAU010000005">
    <property type="protein sequence ID" value="MBZ5709240.1"/>
    <property type="molecule type" value="Genomic_DNA"/>
</dbReference>